<dbReference type="Proteomes" id="UP000321578">
    <property type="component" value="Unassembled WGS sequence"/>
</dbReference>
<comment type="caution">
    <text evidence="2">The sequence shown here is derived from an EMBL/GenBank/DDBJ whole genome shotgun (WGS) entry which is preliminary data.</text>
</comment>
<evidence type="ECO:0000256" key="1">
    <source>
        <dbReference type="SAM" id="Phobius"/>
    </source>
</evidence>
<accession>A0A5C6ZIS9</accession>
<dbReference type="RefSeq" id="WP_147086185.1">
    <property type="nucleotide sequence ID" value="NZ_VORM01000006.1"/>
</dbReference>
<keyword evidence="1" id="KW-1133">Transmembrane helix</keyword>
<feature type="transmembrane region" description="Helical" evidence="1">
    <location>
        <begin position="74"/>
        <end position="96"/>
    </location>
</feature>
<gene>
    <name evidence="2" type="ORF">ESY86_08595</name>
</gene>
<evidence type="ECO:0000313" key="3">
    <source>
        <dbReference type="Proteomes" id="UP000321578"/>
    </source>
</evidence>
<dbReference type="PROSITE" id="PS51257">
    <property type="entry name" value="PROKAR_LIPOPROTEIN"/>
    <property type="match status" value="1"/>
</dbReference>
<proteinExistence type="predicted"/>
<dbReference type="OrthoDB" id="1367217at2"/>
<sequence length="163" mass="18480">MRNSNLPADPTAMILGVIALILSLVGCCCGLFAFIPLILSIIGLVMAHKSLQTYRYNSELYNPQSRSNVYTAKILNIIALIISAGMTLVYVAYFAIYGVVFSEIIKEAYEHRNENGDFQFEWENDSLNEDYNRDLERDSIYMDSIIIDETEMLDDNEAIDTLN</sequence>
<evidence type="ECO:0000313" key="2">
    <source>
        <dbReference type="EMBL" id="TXD89432.1"/>
    </source>
</evidence>
<evidence type="ECO:0008006" key="4">
    <source>
        <dbReference type="Google" id="ProtNLM"/>
    </source>
</evidence>
<dbReference type="EMBL" id="VORO01000007">
    <property type="protein sequence ID" value="TXD89432.1"/>
    <property type="molecule type" value="Genomic_DNA"/>
</dbReference>
<dbReference type="AlphaFoldDB" id="A0A5C6ZIS9"/>
<reference evidence="2 3" key="1">
    <citation type="submission" date="2019-08" db="EMBL/GenBank/DDBJ databases">
        <title>Genomes of Subsaximicrobium wynnwilliamsii strains.</title>
        <authorList>
            <person name="Bowman J.P."/>
        </authorList>
    </citation>
    <scope>NUCLEOTIDE SEQUENCE [LARGE SCALE GENOMIC DNA]</scope>
    <source>
        <strain evidence="2 3">2-80-2</strain>
    </source>
</reference>
<feature type="transmembrane region" description="Helical" evidence="1">
    <location>
        <begin position="12"/>
        <end position="45"/>
    </location>
</feature>
<dbReference type="NCBIfam" id="NF040945">
    <property type="entry name" value="CCC_membrane"/>
    <property type="match status" value="1"/>
</dbReference>
<name>A0A5C6ZIS9_9FLAO</name>
<organism evidence="2 3">
    <name type="scientific">Subsaximicrobium wynnwilliamsii</name>
    <dbReference type="NCBI Taxonomy" id="291179"/>
    <lineage>
        <taxon>Bacteria</taxon>
        <taxon>Pseudomonadati</taxon>
        <taxon>Bacteroidota</taxon>
        <taxon>Flavobacteriia</taxon>
        <taxon>Flavobacteriales</taxon>
        <taxon>Flavobacteriaceae</taxon>
        <taxon>Subsaximicrobium</taxon>
    </lineage>
</organism>
<keyword evidence="3" id="KW-1185">Reference proteome</keyword>
<keyword evidence="1" id="KW-0472">Membrane</keyword>
<keyword evidence="1" id="KW-0812">Transmembrane</keyword>
<protein>
    <recommendedName>
        <fullName evidence="4">DUF4190 domain-containing protein</fullName>
    </recommendedName>
</protein>